<organism evidence="1 2">
    <name type="scientific">Eggerthella guodeyinii</name>
    <dbReference type="NCBI Taxonomy" id="2690837"/>
    <lineage>
        <taxon>Bacteria</taxon>
        <taxon>Bacillati</taxon>
        <taxon>Actinomycetota</taxon>
        <taxon>Coriobacteriia</taxon>
        <taxon>Eggerthellales</taxon>
        <taxon>Eggerthellaceae</taxon>
        <taxon>Eggerthella</taxon>
    </lineage>
</organism>
<proteinExistence type="predicted"/>
<accession>A0A6L7IXE8</accession>
<gene>
    <name evidence="1" type="ORF">GS424_003290</name>
</gene>
<protein>
    <submittedName>
        <fullName evidence="1">Uncharacterized protein</fullName>
    </submittedName>
</protein>
<dbReference type="Proteomes" id="UP000478463">
    <property type="component" value="Chromosome"/>
</dbReference>
<dbReference type="AlphaFoldDB" id="A0A6L7IXE8"/>
<dbReference type="KEGG" id="egd:GS424_003290"/>
<reference evidence="1 2" key="1">
    <citation type="submission" date="2020-10" db="EMBL/GenBank/DDBJ databases">
        <title>Eggerthella sp. nov., isolated from human feces.</title>
        <authorList>
            <person name="Yajun G."/>
        </authorList>
    </citation>
    <scope>NUCLEOTIDE SEQUENCE [LARGE SCALE GENOMIC DNA]</scope>
    <source>
        <strain evidence="1 2">HF-1101</strain>
    </source>
</reference>
<dbReference type="RefSeq" id="WP_160943519.1">
    <property type="nucleotide sequence ID" value="NZ_CP063310.1"/>
</dbReference>
<evidence type="ECO:0000313" key="1">
    <source>
        <dbReference type="EMBL" id="QOS68899.1"/>
    </source>
</evidence>
<name>A0A6L7IXE8_9ACTN</name>
<evidence type="ECO:0000313" key="2">
    <source>
        <dbReference type="Proteomes" id="UP000478463"/>
    </source>
</evidence>
<sequence>MKRRSNKRTRPERRIACGVAAVAALVVASVAFFGWRTYERIADAAPDGAGTIELQVALRCDGWSPENVELGAFVSGVQIDGAPCDEQLVFEGSGAQTAYLGAGSYEVVPQLPMLMLLDGTVLAAGDPVARSYGDDAPKTDALEIAYAAIDARDLAEDELRAVADGSFATEDDADAAFGRALARWSEEAAHAEA</sequence>
<dbReference type="EMBL" id="CP063310">
    <property type="protein sequence ID" value="QOS68899.1"/>
    <property type="molecule type" value="Genomic_DNA"/>
</dbReference>